<evidence type="ECO:0000313" key="10">
    <source>
        <dbReference type="EMBL" id="ADN16608.1"/>
    </source>
</evidence>
<dbReference type="OrthoDB" id="468357at2"/>
<dbReference type="EMBL" id="CP002198">
    <property type="protein sequence ID" value="ADN16608.1"/>
    <property type="molecule type" value="Genomic_DNA"/>
</dbReference>
<dbReference type="Pfam" id="PF00072">
    <property type="entry name" value="Response_reg"/>
    <property type="match status" value="1"/>
</dbReference>
<keyword evidence="5" id="KW-0805">Transcription regulation</keyword>
<dbReference type="SMART" id="SM00065">
    <property type="entry name" value="GAF"/>
    <property type="match status" value="1"/>
</dbReference>
<dbReference type="AlphaFoldDB" id="E0UEP0"/>
<protein>
    <submittedName>
        <fullName evidence="10">Response regulator receiver modulated GAF sensor protein</fullName>
    </submittedName>
</protein>
<dbReference type="InterPro" id="IPR011006">
    <property type="entry name" value="CheY-like_superfamily"/>
</dbReference>
<evidence type="ECO:0000256" key="2">
    <source>
        <dbReference type="ARBA" id="ARBA00022679"/>
    </source>
</evidence>
<proteinExistence type="predicted"/>
<feature type="domain" description="Response regulatory" evidence="9">
    <location>
        <begin position="14"/>
        <end position="130"/>
    </location>
</feature>
<dbReference type="Proteomes" id="UP000008206">
    <property type="component" value="Chromosome"/>
</dbReference>
<dbReference type="GO" id="GO:0032993">
    <property type="term" value="C:protein-DNA complex"/>
    <property type="evidence" value="ECO:0007669"/>
    <property type="project" value="TreeGrafter"/>
</dbReference>
<dbReference type="InterPro" id="IPR039420">
    <property type="entry name" value="WalR-like"/>
</dbReference>
<dbReference type="InterPro" id="IPR003018">
    <property type="entry name" value="GAF"/>
</dbReference>
<keyword evidence="3" id="KW-0418">Kinase</keyword>
<keyword evidence="1 8" id="KW-0597">Phosphoprotein</keyword>
<evidence type="ECO:0000256" key="8">
    <source>
        <dbReference type="PROSITE-ProRule" id="PRU00169"/>
    </source>
</evidence>
<keyword evidence="6" id="KW-0238">DNA-binding</keyword>
<dbReference type="PANTHER" id="PTHR48111:SF1">
    <property type="entry name" value="TWO-COMPONENT RESPONSE REGULATOR ORR33"/>
    <property type="match status" value="1"/>
</dbReference>
<evidence type="ECO:0000259" key="9">
    <source>
        <dbReference type="PROSITE" id="PS50110"/>
    </source>
</evidence>
<evidence type="ECO:0000313" key="11">
    <source>
        <dbReference type="Proteomes" id="UP000008206"/>
    </source>
</evidence>
<dbReference type="Gene3D" id="3.40.50.2300">
    <property type="match status" value="1"/>
</dbReference>
<dbReference type="GO" id="GO:0006355">
    <property type="term" value="P:regulation of DNA-templated transcription"/>
    <property type="evidence" value="ECO:0007669"/>
    <property type="project" value="TreeGrafter"/>
</dbReference>
<dbReference type="Pfam" id="PF01590">
    <property type="entry name" value="GAF"/>
    <property type="match status" value="1"/>
</dbReference>
<evidence type="ECO:0000256" key="3">
    <source>
        <dbReference type="ARBA" id="ARBA00022777"/>
    </source>
</evidence>
<keyword evidence="4" id="KW-0902">Two-component regulatory system</keyword>
<dbReference type="GO" id="GO:0000976">
    <property type="term" value="F:transcription cis-regulatory region binding"/>
    <property type="evidence" value="ECO:0007669"/>
    <property type="project" value="TreeGrafter"/>
</dbReference>
<dbReference type="PANTHER" id="PTHR48111">
    <property type="entry name" value="REGULATOR OF RPOS"/>
    <property type="match status" value="1"/>
</dbReference>
<evidence type="ECO:0000256" key="4">
    <source>
        <dbReference type="ARBA" id="ARBA00023012"/>
    </source>
</evidence>
<keyword evidence="7" id="KW-0804">Transcription</keyword>
<keyword evidence="2" id="KW-0808">Transferase</keyword>
<dbReference type="Gene3D" id="3.30.450.40">
    <property type="match status" value="1"/>
</dbReference>
<evidence type="ECO:0000256" key="1">
    <source>
        <dbReference type="ARBA" id="ARBA00022553"/>
    </source>
</evidence>
<keyword evidence="11" id="KW-1185">Reference proteome</keyword>
<sequence length="315" mass="35839">MTITEVTSSADIPLILVVDDDRSTRTLLKVAMEEEGYRVVTAKDGEECLNEYNRCQPDMVLLDAVMPEMDGFSCCKRLTEISQGHNIPILMITALDDQDSIDQAFACGAVDYITKPIHWAVLAQRVKRLLTTSKALVQLEQVQQQLHAAQKWMRFLGMISKRLSRPFVPETFLQEILDRLILTFPVQQVSLYQKNGQMRLQSTRTGYPCRDDLSAEFLELAAFYKTPYQQGKAIAIQDLYSTPNLPETVTSTLLNHHLRSILIVPILIQEQVWGVLCVNYFETLHCWEAAEIEQFESLANLVALSLNSERLRVNS</sequence>
<dbReference type="eggNOG" id="COG3706">
    <property type="taxonomic scope" value="Bacteria"/>
</dbReference>
<dbReference type="SUPFAM" id="SSF55781">
    <property type="entry name" value="GAF domain-like"/>
    <property type="match status" value="1"/>
</dbReference>
<dbReference type="GO" id="GO:0016301">
    <property type="term" value="F:kinase activity"/>
    <property type="evidence" value="ECO:0007669"/>
    <property type="project" value="UniProtKB-KW"/>
</dbReference>
<dbReference type="GO" id="GO:0005829">
    <property type="term" value="C:cytosol"/>
    <property type="evidence" value="ECO:0007669"/>
    <property type="project" value="TreeGrafter"/>
</dbReference>
<dbReference type="KEGG" id="cyj:Cyan7822_4704"/>
<dbReference type="eggNOG" id="COG2203">
    <property type="taxonomic scope" value="Bacteria"/>
</dbReference>
<evidence type="ECO:0000256" key="5">
    <source>
        <dbReference type="ARBA" id="ARBA00023015"/>
    </source>
</evidence>
<accession>E0UEP0</accession>
<dbReference type="SUPFAM" id="SSF52172">
    <property type="entry name" value="CheY-like"/>
    <property type="match status" value="1"/>
</dbReference>
<dbReference type="RefSeq" id="WP_013324648.1">
    <property type="nucleotide sequence ID" value="NC_014501.1"/>
</dbReference>
<organism evidence="10 11">
    <name type="scientific">Gloeothece verrucosa (strain PCC 7822)</name>
    <name type="common">Cyanothece sp. (strain PCC 7822)</name>
    <dbReference type="NCBI Taxonomy" id="497965"/>
    <lineage>
        <taxon>Bacteria</taxon>
        <taxon>Bacillati</taxon>
        <taxon>Cyanobacteriota</taxon>
        <taxon>Cyanophyceae</taxon>
        <taxon>Oscillatoriophycideae</taxon>
        <taxon>Chroococcales</taxon>
        <taxon>Aphanothecaceae</taxon>
        <taxon>Gloeothece</taxon>
        <taxon>Gloeothece verrucosa</taxon>
    </lineage>
</organism>
<dbReference type="InterPro" id="IPR001789">
    <property type="entry name" value="Sig_transdc_resp-reg_receiver"/>
</dbReference>
<dbReference type="PROSITE" id="PS50110">
    <property type="entry name" value="RESPONSE_REGULATORY"/>
    <property type="match status" value="1"/>
</dbReference>
<name>E0UEP0_GLOV7</name>
<gene>
    <name evidence="10" type="ordered locus">Cyan7822_4704</name>
</gene>
<feature type="modified residue" description="4-aspartylphosphate" evidence="8">
    <location>
        <position position="63"/>
    </location>
</feature>
<reference evidence="11" key="1">
    <citation type="journal article" date="2011" name="MBio">
        <title>Novel metabolic attributes of the genus Cyanothece, comprising a group of unicellular nitrogen-fixing Cyanobacteria.</title>
        <authorList>
            <person name="Bandyopadhyay A."/>
            <person name="Elvitigala T."/>
            <person name="Welsh E."/>
            <person name="Stockel J."/>
            <person name="Liberton M."/>
            <person name="Min H."/>
            <person name="Sherman L.A."/>
            <person name="Pakrasi H.B."/>
        </authorList>
    </citation>
    <scope>NUCLEOTIDE SEQUENCE [LARGE SCALE GENOMIC DNA]</scope>
    <source>
        <strain evidence="11">PCC 7822</strain>
    </source>
</reference>
<evidence type="ECO:0000256" key="7">
    <source>
        <dbReference type="ARBA" id="ARBA00023163"/>
    </source>
</evidence>
<dbReference type="STRING" id="497965.Cyan7822_4704"/>
<dbReference type="SMART" id="SM00448">
    <property type="entry name" value="REC"/>
    <property type="match status" value="1"/>
</dbReference>
<dbReference type="InterPro" id="IPR029016">
    <property type="entry name" value="GAF-like_dom_sf"/>
</dbReference>
<dbReference type="GO" id="GO:0000156">
    <property type="term" value="F:phosphorelay response regulator activity"/>
    <property type="evidence" value="ECO:0007669"/>
    <property type="project" value="TreeGrafter"/>
</dbReference>
<dbReference type="HOGENOM" id="CLU_818486_0_0_3"/>
<evidence type="ECO:0000256" key="6">
    <source>
        <dbReference type="ARBA" id="ARBA00023125"/>
    </source>
</evidence>